<dbReference type="Proteomes" id="UP000481033">
    <property type="component" value="Unassembled WGS sequence"/>
</dbReference>
<organism evidence="2 3">
    <name type="scientific">Adonisia turfae CCMR0081</name>
    <dbReference type="NCBI Taxonomy" id="2292702"/>
    <lineage>
        <taxon>Bacteria</taxon>
        <taxon>Bacillati</taxon>
        <taxon>Cyanobacteriota</taxon>
        <taxon>Adonisia</taxon>
        <taxon>Adonisia turfae</taxon>
    </lineage>
</organism>
<evidence type="ECO:0000313" key="3">
    <source>
        <dbReference type="Proteomes" id="UP000481033"/>
    </source>
</evidence>
<comment type="caution">
    <text evidence="2">The sequence shown here is derived from an EMBL/GenBank/DDBJ whole genome shotgun (WGS) entry which is preliminary data.</text>
</comment>
<feature type="region of interest" description="Disordered" evidence="1">
    <location>
        <begin position="1"/>
        <end position="56"/>
    </location>
</feature>
<accession>A0A6M0RT23</accession>
<feature type="compositionally biased region" description="Basic and acidic residues" evidence="1">
    <location>
        <begin position="41"/>
        <end position="56"/>
    </location>
</feature>
<dbReference type="RefSeq" id="WP_163659196.1">
    <property type="nucleotide sequence ID" value="NZ_QXHD01000004.1"/>
</dbReference>
<dbReference type="EMBL" id="QXHD01000004">
    <property type="protein sequence ID" value="NEZ59020.1"/>
    <property type="molecule type" value="Genomic_DNA"/>
</dbReference>
<feature type="region of interest" description="Disordered" evidence="1">
    <location>
        <begin position="64"/>
        <end position="83"/>
    </location>
</feature>
<evidence type="ECO:0000313" key="2">
    <source>
        <dbReference type="EMBL" id="NEZ59020.1"/>
    </source>
</evidence>
<name>A0A6M0RT23_9CYAN</name>
<keyword evidence="3" id="KW-1185">Reference proteome</keyword>
<gene>
    <name evidence="2" type="ORF">DXZ20_25935</name>
</gene>
<feature type="compositionally biased region" description="Basic and acidic residues" evidence="1">
    <location>
        <begin position="16"/>
        <end position="26"/>
    </location>
</feature>
<evidence type="ECO:0000256" key="1">
    <source>
        <dbReference type="SAM" id="MobiDB-lite"/>
    </source>
</evidence>
<proteinExistence type="predicted"/>
<reference evidence="2 3" key="1">
    <citation type="journal article" date="2020" name="Microb. Ecol.">
        <title>Ecogenomics of the Marine Benthic Filamentous Cyanobacterium Adonisia.</title>
        <authorList>
            <person name="Walter J.M."/>
            <person name="Coutinho F.H."/>
            <person name="Leomil L."/>
            <person name="Hargreaves P.I."/>
            <person name="Campeao M.E."/>
            <person name="Vieira V.V."/>
            <person name="Silva B.S."/>
            <person name="Fistarol G.O."/>
            <person name="Salomon P.S."/>
            <person name="Sawabe T."/>
            <person name="Mino S."/>
            <person name="Hosokawa M."/>
            <person name="Miyashita H."/>
            <person name="Maruyama F."/>
            <person name="van Verk M.C."/>
            <person name="Dutilh B.E."/>
            <person name="Thompson C.C."/>
            <person name="Thompson F.L."/>
        </authorList>
    </citation>
    <scope>NUCLEOTIDE SEQUENCE [LARGE SCALE GENOMIC DNA]</scope>
    <source>
        <strain evidence="2 3">CCMR0081</strain>
    </source>
</reference>
<sequence>MNIEQETRAANTQKRQHAEQLDEKMLNRAVESLDTEDSVAAEEREHVTQQRQTTEHLKETMLSRAEETLEKSDSDAGRFELGG</sequence>
<protein>
    <submittedName>
        <fullName evidence="2">Uncharacterized protein</fullName>
    </submittedName>
</protein>
<dbReference type="AlphaFoldDB" id="A0A6M0RT23"/>